<evidence type="ECO:0000313" key="2">
    <source>
        <dbReference type="EMBL" id="QJA86080.1"/>
    </source>
</evidence>
<proteinExistence type="predicted"/>
<gene>
    <name evidence="2" type="ORF">MM415B02140_0007</name>
</gene>
<sequence length="94" mass="11181">MKVQNMTSNRTGREVPNQFIIEDDDGNAYFQSYRTIIAKRENFTPDKRDRQVYLDENWDYSKTTGKYRNQFLGETRKETEAKIKDGTYIVTNLN</sequence>
<protein>
    <recommendedName>
        <fullName evidence="1">DUF8033 domain-containing protein</fullName>
    </recommendedName>
</protein>
<accession>A0A6M3KW01</accession>
<organism evidence="2">
    <name type="scientific">viral metagenome</name>
    <dbReference type="NCBI Taxonomy" id="1070528"/>
    <lineage>
        <taxon>unclassified sequences</taxon>
        <taxon>metagenomes</taxon>
        <taxon>organismal metagenomes</taxon>
    </lineage>
</organism>
<feature type="domain" description="DUF8033" evidence="1">
    <location>
        <begin position="1"/>
        <end position="82"/>
    </location>
</feature>
<name>A0A6M3KW01_9ZZZZ</name>
<dbReference type="EMBL" id="MT142613">
    <property type="protein sequence ID" value="QJA86080.1"/>
    <property type="molecule type" value="Genomic_DNA"/>
</dbReference>
<reference evidence="2" key="1">
    <citation type="submission" date="2020-03" db="EMBL/GenBank/DDBJ databases">
        <title>The deep terrestrial virosphere.</title>
        <authorList>
            <person name="Holmfeldt K."/>
            <person name="Nilsson E."/>
            <person name="Simone D."/>
            <person name="Lopez-Fernandez M."/>
            <person name="Wu X."/>
            <person name="de Brujin I."/>
            <person name="Lundin D."/>
            <person name="Andersson A."/>
            <person name="Bertilsson S."/>
            <person name="Dopson M."/>
        </authorList>
    </citation>
    <scope>NUCLEOTIDE SEQUENCE</scope>
    <source>
        <strain evidence="2">MM415B02140</strain>
    </source>
</reference>
<evidence type="ECO:0000259" key="1">
    <source>
        <dbReference type="Pfam" id="PF26096"/>
    </source>
</evidence>
<dbReference type="Pfam" id="PF26096">
    <property type="entry name" value="DUF8033"/>
    <property type="match status" value="1"/>
</dbReference>
<dbReference type="InterPro" id="IPR058346">
    <property type="entry name" value="DUF8033"/>
</dbReference>
<dbReference type="AlphaFoldDB" id="A0A6M3KW01"/>